<proteinExistence type="predicted"/>
<name>A0A1E3S6I2_9MYCO</name>
<comment type="caution">
    <text evidence="1">The sequence shown here is derived from an EMBL/GenBank/DDBJ whole genome shotgun (WGS) entry which is preliminary data.</text>
</comment>
<gene>
    <name evidence="1" type="ORF">BHQ21_26190</name>
</gene>
<dbReference type="Proteomes" id="UP000094224">
    <property type="component" value="Unassembled WGS sequence"/>
</dbReference>
<dbReference type="Gene3D" id="3.50.50.60">
    <property type="entry name" value="FAD/NAD(P)-binding domain"/>
    <property type="match status" value="1"/>
</dbReference>
<dbReference type="STRING" id="243061.AWC25_01405"/>
<dbReference type="PRINTS" id="PR00420">
    <property type="entry name" value="RNGMNOXGNASE"/>
</dbReference>
<protein>
    <submittedName>
        <fullName evidence="1">FAD-dependent oxidoreductase</fullName>
    </submittedName>
</protein>
<dbReference type="AlphaFoldDB" id="A0A1E3S6I2"/>
<accession>A0A1E3S6I2</accession>
<sequence>MRDRLGQHAVVLGAGMAGLLAARVLSEFYESVSVVERDWLPDYPIDRKGIPQGRHVHNFLGRGVQALVELFPGLLGELATAGAVVMDDGDLSRVYGRIGRYEFKRSGTLADPSPLTLCLASRPFVEFHVRRRVKALRNVTFLDGHDVLEPVATADGITGVRIRKRDSGFERTLTAALVVDAMGRATRTPAFLAGLGYGRPTEDRAPAKLGYSTQRLSITKGRIAERLVMFNPGGGRPRGLLLAGEHDTWMLTIGQPTAHGGPPADFAAMFAAAERVLPPAICHGLRAAQPIGEVVTYHHTAALWRRYDLMPRFPSGLLVIGDAVCSLDPSYGQGMTIAALQAQTLRDCLRSGETQLAQRFFGAAARYVGSTWAGNQIRDRIDAPARGAHGRAGGWVVRAALNA</sequence>
<dbReference type="SUPFAM" id="SSF51905">
    <property type="entry name" value="FAD/NAD(P)-binding domain"/>
    <property type="match status" value="1"/>
</dbReference>
<feature type="non-terminal residue" evidence="1">
    <location>
        <position position="403"/>
    </location>
</feature>
<dbReference type="PANTHER" id="PTHR43422:SF3">
    <property type="entry name" value="THIAMINE THIAZOLE SYNTHASE"/>
    <property type="match status" value="1"/>
</dbReference>
<keyword evidence="2" id="KW-1185">Reference proteome</keyword>
<organism evidence="1 2">
    <name type="scientific">Mycobacterium sherrisii</name>
    <dbReference type="NCBI Taxonomy" id="243061"/>
    <lineage>
        <taxon>Bacteria</taxon>
        <taxon>Bacillati</taxon>
        <taxon>Actinomycetota</taxon>
        <taxon>Actinomycetes</taxon>
        <taxon>Mycobacteriales</taxon>
        <taxon>Mycobacteriaceae</taxon>
        <taxon>Mycobacterium</taxon>
        <taxon>Mycobacterium simiae complex</taxon>
    </lineage>
</organism>
<evidence type="ECO:0000313" key="1">
    <source>
        <dbReference type="EMBL" id="ODQ97766.1"/>
    </source>
</evidence>
<dbReference type="InterPro" id="IPR036188">
    <property type="entry name" value="FAD/NAD-bd_sf"/>
</dbReference>
<evidence type="ECO:0000313" key="2">
    <source>
        <dbReference type="Proteomes" id="UP000094224"/>
    </source>
</evidence>
<reference evidence="2" key="1">
    <citation type="submission" date="2016-09" db="EMBL/GenBank/DDBJ databases">
        <authorList>
            <person name="Greninger A.L."/>
            <person name="Jerome K.R."/>
            <person name="Mcnair B."/>
            <person name="Wallis C."/>
            <person name="Fang F."/>
        </authorList>
    </citation>
    <scope>NUCLEOTIDE SEQUENCE [LARGE SCALE GENOMIC DNA]</scope>
    <source>
        <strain evidence="2">BC1_M4</strain>
    </source>
</reference>
<dbReference type="EMBL" id="MIHC01000117">
    <property type="protein sequence ID" value="ODQ97766.1"/>
    <property type="molecule type" value="Genomic_DNA"/>
</dbReference>
<dbReference type="PANTHER" id="PTHR43422">
    <property type="entry name" value="THIAMINE THIAZOLE SYNTHASE"/>
    <property type="match status" value="1"/>
</dbReference>